<feature type="non-terminal residue" evidence="2">
    <location>
        <position position="118"/>
    </location>
</feature>
<proteinExistence type="predicted"/>
<dbReference type="GO" id="GO:0045505">
    <property type="term" value="F:dynein intermediate chain binding"/>
    <property type="evidence" value="ECO:0007669"/>
    <property type="project" value="InterPro"/>
</dbReference>
<feature type="domain" description="ATPase dynein-related AAA" evidence="1">
    <location>
        <begin position="7"/>
        <end position="99"/>
    </location>
</feature>
<dbReference type="GO" id="GO:0030286">
    <property type="term" value="C:dynein complex"/>
    <property type="evidence" value="ECO:0007669"/>
    <property type="project" value="InterPro"/>
</dbReference>
<dbReference type="Pfam" id="PF07728">
    <property type="entry name" value="AAA_5"/>
    <property type="match status" value="1"/>
</dbReference>
<dbReference type="GO" id="GO:0007018">
    <property type="term" value="P:microtubule-based movement"/>
    <property type="evidence" value="ECO:0007669"/>
    <property type="project" value="InterPro"/>
</dbReference>
<dbReference type="InterPro" id="IPR026983">
    <property type="entry name" value="DHC"/>
</dbReference>
<accession>A0A8S3GAG1</accession>
<evidence type="ECO:0000313" key="3">
    <source>
        <dbReference type="Proteomes" id="UP000681967"/>
    </source>
</evidence>
<sequence length="118" mass="13292">KAVNLGELYGQFNLTTNEWNDGILSRIMRQVCADEKPDEKLILFDAPVDTSWIESMNSLMDDNKLLTLANGERISMPPQVTLLFETEDLSTASPATVSRAGIVYCDYEKLGWKPYLES</sequence>
<feature type="non-terminal residue" evidence="2">
    <location>
        <position position="1"/>
    </location>
</feature>
<dbReference type="InterPro" id="IPR027417">
    <property type="entry name" value="P-loop_NTPase"/>
</dbReference>
<protein>
    <recommendedName>
        <fullName evidence="1">ATPase dynein-related AAA domain-containing protein</fullName>
    </recommendedName>
</protein>
<gene>
    <name evidence="2" type="ORF">BYL167_LOCUS73509</name>
</gene>
<dbReference type="PANTHER" id="PTHR46961:SF8">
    <property type="entry name" value="DYNEIN AXONEMAL HEAVY CHAIN 7"/>
    <property type="match status" value="1"/>
</dbReference>
<dbReference type="AlphaFoldDB" id="A0A8S3GAG1"/>
<dbReference type="Proteomes" id="UP000681967">
    <property type="component" value="Unassembled WGS sequence"/>
</dbReference>
<dbReference type="GO" id="GO:0051959">
    <property type="term" value="F:dynein light intermediate chain binding"/>
    <property type="evidence" value="ECO:0007669"/>
    <property type="project" value="InterPro"/>
</dbReference>
<evidence type="ECO:0000313" key="2">
    <source>
        <dbReference type="EMBL" id="CAF5156422.1"/>
    </source>
</evidence>
<evidence type="ECO:0000259" key="1">
    <source>
        <dbReference type="Pfam" id="PF07728"/>
    </source>
</evidence>
<dbReference type="GO" id="GO:0005524">
    <property type="term" value="F:ATP binding"/>
    <property type="evidence" value="ECO:0007669"/>
    <property type="project" value="InterPro"/>
</dbReference>
<comment type="caution">
    <text evidence="2">The sequence shown here is derived from an EMBL/GenBank/DDBJ whole genome shotgun (WGS) entry which is preliminary data.</text>
</comment>
<dbReference type="GO" id="GO:0016887">
    <property type="term" value="F:ATP hydrolysis activity"/>
    <property type="evidence" value="ECO:0007669"/>
    <property type="project" value="InterPro"/>
</dbReference>
<dbReference type="PANTHER" id="PTHR46961">
    <property type="entry name" value="DYNEIN HEAVY CHAIN 1, AXONEMAL-LIKE PROTEIN"/>
    <property type="match status" value="1"/>
</dbReference>
<dbReference type="Gene3D" id="3.40.50.300">
    <property type="entry name" value="P-loop containing nucleotide triphosphate hydrolases"/>
    <property type="match status" value="1"/>
</dbReference>
<organism evidence="2 3">
    <name type="scientific">Rotaria magnacalcarata</name>
    <dbReference type="NCBI Taxonomy" id="392030"/>
    <lineage>
        <taxon>Eukaryota</taxon>
        <taxon>Metazoa</taxon>
        <taxon>Spiralia</taxon>
        <taxon>Gnathifera</taxon>
        <taxon>Rotifera</taxon>
        <taxon>Eurotatoria</taxon>
        <taxon>Bdelloidea</taxon>
        <taxon>Philodinida</taxon>
        <taxon>Philodinidae</taxon>
        <taxon>Rotaria</taxon>
    </lineage>
</organism>
<dbReference type="EMBL" id="CAJOBH010261908">
    <property type="protein sequence ID" value="CAF5156422.1"/>
    <property type="molecule type" value="Genomic_DNA"/>
</dbReference>
<name>A0A8S3GAG1_9BILA</name>
<dbReference type="InterPro" id="IPR011704">
    <property type="entry name" value="ATPase_dyneun-rel_AAA"/>
</dbReference>
<reference evidence="2" key="1">
    <citation type="submission" date="2021-02" db="EMBL/GenBank/DDBJ databases">
        <authorList>
            <person name="Nowell W R."/>
        </authorList>
    </citation>
    <scope>NUCLEOTIDE SEQUENCE</scope>
</reference>